<protein>
    <submittedName>
        <fullName evidence="2">Uncharacterized protein LOC111303886</fullName>
    </submittedName>
</protein>
<reference evidence="2" key="1">
    <citation type="submission" date="2025-08" db="UniProtKB">
        <authorList>
            <consortium name="RefSeq"/>
        </authorList>
    </citation>
    <scope>IDENTIFICATION</scope>
    <source>
        <tissue evidence="2">Fruit stalk</tissue>
    </source>
</reference>
<accession>A0A6P5ZUC9</accession>
<dbReference type="Proteomes" id="UP000515121">
    <property type="component" value="Unplaced"/>
</dbReference>
<dbReference type="PANTHER" id="PTHR33919">
    <property type="entry name" value="OS09G0127700 PROTEIN"/>
    <property type="match status" value="1"/>
</dbReference>
<dbReference type="AlphaFoldDB" id="A0A6P5ZUC9"/>
<dbReference type="PANTHER" id="PTHR33919:SF11">
    <property type="entry name" value="EXPRESSED PROTEIN"/>
    <property type="match status" value="1"/>
</dbReference>
<name>A0A6P5ZUC9_DURZI</name>
<dbReference type="GeneID" id="111303886"/>
<evidence type="ECO:0000313" key="1">
    <source>
        <dbReference type="Proteomes" id="UP000515121"/>
    </source>
</evidence>
<organism evidence="1 2">
    <name type="scientific">Durio zibethinus</name>
    <name type="common">Durian</name>
    <dbReference type="NCBI Taxonomy" id="66656"/>
    <lineage>
        <taxon>Eukaryota</taxon>
        <taxon>Viridiplantae</taxon>
        <taxon>Streptophyta</taxon>
        <taxon>Embryophyta</taxon>
        <taxon>Tracheophyta</taxon>
        <taxon>Spermatophyta</taxon>
        <taxon>Magnoliopsida</taxon>
        <taxon>eudicotyledons</taxon>
        <taxon>Gunneridae</taxon>
        <taxon>Pentapetalae</taxon>
        <taxon>rosids</taxon>
        <taxon>malvids</taxon>
        <taxon>Malvales</taxon>
        <taxon>Malvaceae</taxon>
        <taxon>Helicteroideae</taxon>
        <taxon>Durio</taxon>
    </lineage>
</organism>
<dbReference type="RefSeq" id="XP_022756122.1">
    <property type="nucleotide sequence ID" value="XM_022900387.1"/>
</dbReference>
<keyword evidence="1" id="KW-1185">Reference proteome</keyword>
<dbReference type="OrthoDB" id="2013913at2759"/>
<proteinExistence type="predicted"/>
<gene>
    <name evidence="2" type="primary">LOC111303886</name>
</gene>
<dbReference type="KEGG" id="dzi:111303886"/>
<evidence type="ECO:0000313" key="2">
    <source>
        <dbReference type="RefSeq" id="XP_022756122.1"/>
    </source>
</evidence>
<sequence>MISGLFEAVSRLVTRKAIYATSTPPKLKSYAPAADFGYTQDAKPPKKVRADFLPVYVAKGTITLSTTLGLHTALQQLKNSPQVRETKKLRETLPEVEEPDRVLDEADRFTKQSFFRIIAHVQENNDDYAIHDTTRGDIFAHRPMPRPETLKPIGDNPTFRVLDDSNDFGSIFTLLSHLFFFSRKDTDCKMTGEGLFPQLAVRHGFHVYSERYIYSSSGLTFSF</sequence>